<reference evidence="3 4" key="1">
    <citation type="journal article" date="2014" name="Nat. Commun.">
        <title>Klebsormidium flaccidum genome reveals primary factors for plant terrestrial adaptation.</title>
        <authorList>
            <person name="Hori K."/>
            <person name="Maruyama F."/>
            <person name="Fujisawa T."/>
            <person name="Togashi T."/>
            <person name="Yamamoto N."/>
            <person name="Seo M."/>
            <person name="Sato S."/>
            <person name="Yamada T."/>
            <person name="Mori H."/>
            <person name="Tajima N."/>
            <person name="Moriyama T."/>
            <person name="Ikeuchi M."/>
            <person name="Watanabe M."/>
            <person name="Wada H."/>
            <person name="Kobayashi K."/>
            <person name="Saito M."/>
            <person name="Masuda T."/>
            <person name="Sasaki-Sekimoto Y."/>
            <person name="Mashiguchi K."/>
            <person name="Awai K."/>
            <person name="Shimojima M."/>
            <person name="Masuda S."/>
            <person name="Iwai M."/>
            <person name="Nobusawa T."/>
            <person name="Narise T."/>
            <person name="Kondo S."/>
            <person name="Saito H."/>
            <person name="Sato R."/>
            <person name="Murakawa M."/>
            <person name="Ihara Y."/>
            <person name="Oshima-Yamada Y."/>
            <person name="Ohtaka K."/>
            <person name="Satoh M."/>
            <person name="Sonobe K."/>
            <person name="Ishii M."/>
            <person name="Ohtani R."/>
            <person name="Kanamori-Sato M."/>
            <person name="Honoki R."/>
            <person name="Miyazaki D."/>
            <person name="Mochizuki H."/>
            <person name="Umetsu J."/>
            <person name="Higashi K."/>
            <person name="Shibata D."/>
            <person name="Kamiya Y."/>
            <person name="Sato N."/>
            <person name="Nakamura Y."/>
            <person name="Tabata S."/>
            <person name="Ida S."/>
            <person name="Kurokawa K."/>
            <person name="Ohta H."/>
        </authorList>
    </citation>
    <scope>NUCLEOTIDE SEQUENCE [LARGE SCALE GENOMIC DNA]</scope>
    <source>
        <strain evidence="3 4">NIES-2285</strain>
    </source>
</reference>
<accession>A0A1Y1IBX3</accession>
<evidence type="ECO:0000256" key="1">
    <source>
        <dbReference type="SAM" id="Coils"/>
    </source>
</evidence>
<name>A0A1Y1IBX3_KLENI</name>
<keyword evidence="1" id="KW-0175">Coiled coil</keyword>
<proteinExistence type="predicted"/>
<dbReference type="EMBL" id="DF237192">
    <property type="protein sequence ID" value="GAQ85588.1"/>
    <property type="molecule type" value="Genomic_DNA"/>
</dbReference>
<feature type="region of interest" description="Disordered" evidence="2">
    <location>
        <begin position="1"/>
        <end position="32"/>
    </location>
</feature>
<feature type="region of interest" description="Disordered" evidence="2">
    <location>
        <begin position="292"/>
        <end position="318"/>
    </location>
</feature>
<dbReference type="Proteomes" id="UP000054558">
    <property type="component" value="Unassembled WGS sequence"/>
</dbReference>
<sequence length="427" mass="48018">MTTTKTRFHNNIENTGQVIVSPHPTSSSNPRRTASRLAHIMDDILSQEDHFDAASPSHLPLGLEDDAGPLRVDRLVNLPEGGFRLENLGQLHRVPVPNMQRLEFVLAGLLNQWDEESMRTLLAEIDVLEGDGQPEEVRSRVRRLRQELLAPLADTIISQRDIIAIQHRSSVERERRVCEAMLALQSERDAAIWRIQEQMQPEVAALVAEVENMAAQAQEMQDSLHENESTRLQQEALLALLLEEKERLLERIATEGPRAALHWARNEASARAARGEALPEYCERLLSDASSSDYDEEERKSKKRRVASPRRGGPDGKTLVMLEPMSCIVPLGFEDSKRKKNGLGQLLTELLGIRPDGVLAYTLEAAVEEVWQCLERMYEKGLPAGFVCAPYILYQGSSSLLHRLLRRLCYSALVTAKKQGGFAFQLL</sequence>
<feature type="coiled-coil region" evidence="1">
    <location>
        <begin position="203"/>
        <end position="251"/>
    </location>
</feature>
<keyword evidence="4" id="KW-1185">Reference proteome</keyword>
<evidence type="ECO:0000313" key="3">
    <source>
        <dbReference type="EMBL" id="GAQ85588.1"/>
    </source>
</evidence>
<gene>
    <name evidence="3" type="ORF">KFL_002430040</name>
</gene>
<dbReference type="AlphaFoldDB" id="A0A1Y1IBX3"/>
<evidence type="ECO:0000256" key="2">
    <source>
        <dbReference type="SAM" id="MobiDB-lite"/>
    </source>
</evidence>
<evidence type="ECO:0000313" key="4">
    <source>
        <dbReference type="Proteomes" id="UP000054558"/>
    </source>
</evidence>
<organism evidence="3 4">
    <name type="scientific">Klebsormidium nitens</name>
    <name type="common">Green alga</name>
    <name type="synonym">Ulothrix nitens</name>
    <dbReference type="NCBI Taxonomy" id="105231"/>
    <lineage>
        <taxon>Eukaryota</taxon>
        <taxon>Viridiplantae</taxon>
        <taxon>Streptophyta</taxon>
        <taxon>Klebsormidiophyceae</taxon>
        <taxon>Klebsormidiales</taxon>
        <taxon>Klebsormidiaceae</taxon>
        <taxon>Klebsormidium</taxon>
    </lineage>
</organism>
<protein>
    <submittedName>
        <fullName evidence="3">Uncharacterized protein</fullName>
    </submittedName>
</protein>